<dbReference type="KEGG" id="mdn:JT25_017605"/>
<dbReference type="Proteomes" id="UP000030512">
    <property type="component" value="Chromosome"/>
</dbReference>
<organism evidence="2 3">
    <name type="scientific">Methylomonas denitrificans</name>
    <dbReference type="NCBI Taxonomy" id="1538553"/>
    <lineage>
        <taxon>Bacteria</taxon>
        <taxon>Pseudomonadati</taxon>
        <taxon>Pseudomonadota</taxon>
        <taxon>Gammaproteobacteria</taxon>
        <taxon>Methylococcales</taxon>
        <taxon>Methylococcaceae</taxon>
        <taxon>Methylomonas</taxon>
    </lineage>
</organism>
<dbReference type="PANTHER" id="PTHR30093:SF47">
    <property type="entry name" value="TYPE IV PILUS NON-CORE MINOR PILIN PILE"/>
    <property type="match status" value="1"/>
</dbReference>
<dbReference type="AlphaFoldDB" id="A0A126T862"/>
<dbReference type="Pfam" id="PF16732">
    <property type="entry name" value="ComP_DUS"/>
    <property type="match status" value="1"/>
</dbReference>
<keyword evidence="1" id="KW-1133">Transmembrane helix</keyword>
<dbReference type="STRING" id="1538553.JT25_017605"/>
<dbReference type="Gene3D" id="3.30.700.10">
    <property type="entry name" value="Glycoprotein, Type 4 Pilin"/>
    <property type="match status" value="1"/>
</dbReference>
<keyword evidence="1" id="KW-0812">Transmembrane</keyword>
<dbReference type="OrthoDB" id="5296638at2"/>
<evidence type="ECO:0000256" key="1">
    <source>
        <dbReference type="SAM" id="Phobius"/>
    </source>
</evidence>
<dbReference type="GO" id="GO:0043683">
    <property type="term" value="P:type IV pilus assembly"/>
    <property type="evidence" value="ECO:0007669"/>
    <property type="project" value="InterPro"/>
</dbReference>
<sequence>MKQTQTGVTLVELMIAVAIVGILAAVALPSYQDSMRKSRTADVKAVLLGLSNAMERRFTETNSYCDASSTGTAVTGCGTATGDTGTPSIFTIPTKTADFYTVTISAASSSSYTLSATPTGTQTGNGILELTNTGVRHWDRNNDGDFLDTNETTWD</sequence>
<reference evidence="2 3" key="1">
    <citation type="journal article" date="2015" name="Environ. Microbiol.">
        <title>Methane oxidation coupled to nitrate reduction under hypoxia by the Gammaproteobacterium Methylomonas denitrificans, sp. nov. type strain FJG1.</title>
        <authorList>
            <person name="Kits K.D."/>
            <person name="Klotz M.G."/>
            <person name="Stein L.Y."/>
        </authorList>
    </citation>
    <scope>NUCLEOTIDE SEQUENCE [LARGE SCALE GENOMIC DNA]</scope>
    <source>
        <strain evidence="2 3">FJG1</strain>
    </source>
</reference>
<keyword evidence="3" id="KW-1185">Reference proteome</keyword>
<accession>A0A126T862</accession>
<dbReference type="PROSITE" id="PS00409">
    <property type="entry name" value="PROKAR_NTER_METHYL"/>
    <property type="match status" value="1"/>
</dbReference>
<keyword evidence="1" id="KW-0472">Membrane</keyword>
<evidence type="ECO:0000313" key="2">
    <source>
        <dbReference type="EMBL" id="AMK78279.1"/>
    </source>
</evidence>
<protein>
    <submittedName>
        <fullName evidence="2">Pilus assembly protein PilE</fullName>
    </submittedName>
</protein>
<gene>
    <name evidence="2" type="ORF">JT25_017605</name>
</gene>
<dbReference type="NCBIfam" id="TIGR02532">
    <property type="entry name" value="IV_pilin_GFxxxE"/>
    <property type="match status" value="1"/>
</dbReference>
<proteinExistence type="predicted"/>
<dbReference type="InterPro" id="IPR045584">
    <property type="entry name" value="Pilin-like"/>
</dbReference>
<dbReference type="InterPro" id="IPR012902">
    <property type="entry name" value="N_methyl_site"/>
</dbReference>
<dbReference type="PANTHER" id="PTHR30093">
    <property type="entry name" value="GENERAL SECRETION PATHWAY PROTEIN G"/>
    <property type="match status" value="1"/>
</dbReference>
<dbReference type="Pfam" id="PF07963">
    <property type="entry name" value="N_methyl"/>
    <property type="match status" value="1"/>
</dbReference>
<evidence type="ECO:0000313" key="3">
    <source>
        <dbReference type="Proteomes" id="UP000030512"/>
    </source>
</evidence>
<name>A0A126T862_9GAMM</name>
<dbReference type="SUPFAM" id="SSF54523">
    <property type="entry name" value="Pili subunits"/>
    <property type="match status" value="1"/>
</dbReference>
<dbReference type="RefSeq" id="WP_036277617.1">
    <property type="nucleotide sequence ID" value="NZ_CP014476.1"/>
</dbReference>
<dbReference type="InterPro" id="IPR031982">
    <property type="entry name" value="PilE-like"/>
</dbReference>
<dbReference type="EMBL" id="CP014476">
    <property type="protein sequence ID" value="AMK78279.1"/>
    <property type="molecule type" value="Genomic_DNA"/>
</dbReference>
<feature type="transmembrane region" description="Helical" evidence="1">
    <location>
        <begin position="6"/>
        <end position="28"/>
    </location>
</feature>